<feature type="signal peptide" evidence="1">
    <location>
        <begin position="1"/>
        <end position="24"/>
    </location>
</feature>
<dbReference type="Pfam" id="PF07589">
    <property type="entry name" value="PEP-CTERM"/>
    <property type="match status" value="1"/>
</dbReference>
<organism evidence="3 4">
    <name type="scientific">Nitrosospira multiformis</name>
    <dbReference type="NCBI Taxonomy" id="1231"/>
    <lineage>
        <taxon>Bacteria</taxon>
        <taxon>Pseudomonadati</taxon>
        <taxon>Pseudomonadota</taxon>
        <taxon>Betaproteobacteria</taxon>
        <taxon>Nitrosomonadales</taxon>
        <taxon>Nitrosomonadaceae</taxon>
        <taxon>Nitrosospira</taxon>
    </lineage>
</organism>
<accession>A0A2T5IGB1</accession>
<proteinExistence type="predicted"/>
<keyword evidence="1" id="KW-0732">Signal</keyword>
<feature type="chain" id="PRO_5015594907" evidence="1">
    <location>
        <begin position="25"/>
        <end position="294"/>
    </location>
</feature>
<name>A0A2T5IGB1_9PROT</name>
<evidence type="ECO:0000256" key="1">
    <source>
        <dbReference type="SAM" id="SignalP"/>
    </source>
</evidence>
<dbReference type="EMBL" id="QAOK01000003">
    <property type="protein sequence ID" value="PTQ82863.1"/>
    <property type="molecule type" value="Genomic_DNA"/>
</dbReference>
<evidence type="ECO:0000313" key="4">
    <source>
        <dbReference type="Proteomes" id="UP000244152"/>
    </source>
</evidence>
<dbReference type="AlphaFoldDB" id="A0A2T5IGB1"/>
<protein>
    <submittedName>
        <fullName evidence="3">MYXO-CTERM domain-containing protein</fullName>
    </submittedName>
</protein>
<evidence type="ECO:0000259" key="2">
    <source>
        <dbReference type="Pfam" id="PF07589"/>
    </source>
</evidence>
<reference evidence="3 4" key="1">
    <citation type="submission" date="2018-04" db="EMBL/GenBank/DDBJ databases">
        <title>Active sludge and wastewater microbial communities from Klosterneuburg, Austria.</title>
        <authorList>
            <person name="Wagner M."/>
        </authorList>
    </citation>
    <scope>NUCLEOTIDE SEQUENCE [LARGE SCALE GENOMIC DNA]</scope>
    <source>
        <strain evidence="3 4">Nl12</strain>
    </source>
</reference>
<comment type="caution">
    <text evidence="3">The sequence shown here is derived from an EMBL/GenBank/DDBJ whole genome shotgun (WGS) entry which is preliminary data.</text>
</comment>
<dbReference type="RefSeq" id="WP_107761372.1">
    <property type="nucleotide sequence ID" value="NZ_QAOK01000003.1"/>
</dbReference>
<dbReference type="Proteomes" id="UP000244152">
    <property type="component" value="Unassembled WGS sequence"/>
</dbReference>
<evidence type="ECO:0000313" key="3">
    <source>
        <dbReference type="EMBL" id="PTQ82863.1"/>
    </source>
</evidence>
<dbReference type="PROSITE" id="PS00018">
    <property type="entry name" value="EF_HAND_1"/>
    <property type="match status" value="1"/>
</dbReference>
<sequence length="294" mass="31105">MKTNFRLKTLALAAFATLSGPALAAMDGATSGNGELLLNMRYYGGNSATSGDDDISGLFDLGFRMNDMLATNGQAGFNKSWDLTTGAYGASWNQLMSFVGPANAHLIGFNVIALDTTDLNDAGGSRYLTTANVDAYPKLGNTNLKGFMNMDKYVEANNSRGTHATDDNGASVAMPTDASNTFFGAINGIGQGDTWLQKTSVDTTQPLGTEQNFWFLTTFSTSALAQATKTPFGVDLNNDGVIGEGEFSKFKLTENGVLTFTSPSVSPIPEADTWAMLLAGLGMLGMIVRRRTGV</sequence>
<dbReference type="InterPro" id="IPR013424">
    <property type="entry name" value="Ice-binding_C"/>
</dbReference>
<feature type="domain" description="Ice-binding protein C-terminal" evidence="2">
    <location>
        <begin position="267"/>
        <end position="291"/>
    </location>
</feature>
<dbReference type="InterPro" id="IPR018247">
    <property type="entry name" value="EF_Hand_1_Ca_BS"/>
</dbReference>
<gene>
    <name evidence="3" type="ORF">C8R21_103143</name>
</gene>